<name>A0A412ZBU9_9FIRM</name>
<dbReference type="InterPro" id="IPR011711">
    <property type="entry name" value="GntR_C"/>
</dbReference>
<gene>
    <name evidence="6" type="ORF">DW839_25590</name>
    <name evidence="5" type="ORF">DWW02_07740</name>
</gene>
<evidence type="ECO:0000256" key="3">
    <source>
        <dbReference type="ARBA" id="ARBA00023163"/>
    </source>
</evidence>
<dbReference type="Gene3D" id="1.10.10.10">
    <property type="entry name" value="Winged helix-like DNA-binding domain superfamily/Winged helix DNA-binding domain"/>
    <property type="match status" value="1"/>
</dbReference>
<dbReference type="SUPFAM" id="SSF48008">
    <property type="entry name" value="GntR ligand-binding domain-like"/>
    <property type="match status" value="1"/>
</dbReference>
<reference evidence="7 8" key="1">
    <citation type="submission" date="2018-08" db="EMBL/GenBank/DDBJ databases">
        <title>A genome reference for cultivated species of the human gut microbiota.</title>
        <authorList>
            <person name="Zou Y."/>
            <person name="Xue W."/>
            <person name="Luo G."/>
        </authorList>
    </citation>
    <scope>NUCLEOTIDE SEQUENCE [LARGE SCALE GENOMIC DNA]</scope>
    <source>
        <strain evidence="5 8">AF14-18</strain>
        <strain evidence="6 7">AM35-14</strain>
    </source>
</reference>
<sequence>MKMKIEKISVVDQTIDWLKEYIEENQLKEGDRMPTEQEVCNMCGIGRSTVREAYRMMQALKITESVRGKGVFFRKQEKPQVERSEIADWFRENSENIENYMEVRNAVELMAVRMAMKKGDKKWIEHLNVISEKTKELLAGGHTRQNRGVLMTLYDEEFHQKITSVSKNPLLICIEKTITDCLADYRNKVFMLDENIERAYRSHCAIIEAIQSGDVSAAEETINEHLADSLADMKMVQEKN</sequence>
<evidence type="ECO:0000313" key="6">
    <source>
        <dbReference type="EMBL" id="RHC50637.1"/>
    </source>
</evidence>
<keyword evidence="3" id="KW-0804">Transcription</keyword>
<dbReference type="CDD" id="cd07377">
    <property type="entry name" value="WHTH_GntR"/>
    <property type="match status" value="1"/>
</dbReference>
<dbReference type="InterPro" id="IPR036390">
    <property type="entry name" value="WH_DNA-bd_sf"/>
</dbReference>
<evidence type="ECO:0000256" key="1">
    <source>
        <dbReference type="ARBA" id="ARBA00023015"/>
    </source>
</evidence>
<dbReference type="InterPro" id="IPR008920">
    <property type="entry name" value="TF_FadR/GntR_C"/>
</dbReference>
<dbReference type="Pfam" id="PF07729">
    <property type="entry name" value="FCD"/>
    <property type="match status" value="1"/>
</dbReference>
<protein>
    <submittedName>
        <fullName evidence="5">FadR family transcriptional regulator</fullName>
    </submittedName>
</protein>
<dbReference type="GO" id="GO:0003700">
    <property type="term" value="F:DNA-binding transcription factor activity"/>
    <property type="evidence" value="ECO:0007669"/>
    <property type="project" value="InterPro"/>
</dbReference>
<dbReference type="SMART" id="SM00895">
    <property type="entry name" value="FCD"/>
    <property type="match status" value="1"/>
</dbReference>
<evidence type="ECO:0000256" key="2">
    <source>
        <dbReference type="ARBA" id="ARBA00023125"/>
    </source>
</evidence>
<keyword evidence="2" id="KW-0238">DNA-binding</keyword>
<dbReference type="Pfam" id="PF00392">
    <property type="entry name" value="GntR"/>
    <property type="match status" value="1"/>
</dbReference>
<evidence type="ECO:0000259" key="4">
    <source>
        <dbReference type="PROSITE" id="PS50949"/>
    </source>
</evidence>
<dbReference type="SMART" id="SM00345">
    <property type="entry name" value="HTH_GNTR"/>
    <property type="match status" value="1"/>
</dbReference>
<evidence type="ECO:0000313" key="7">
    <source>
        <dbReference type="Proteomes" id="UP000283975"/>
    </source>
</evidence>
<feature type="domain" description="HTH gntR-type" evidence="4">
    <location>
        <begin position="8"/>
        <end position="76"/>
    </location>
</feature>
<keyword evidence="1" id="KW-0805">Transcription regulation</keyword>
<dbReference type="AlphaFoldDB" id="A0A412ZBU9"/>
<evidence type="ECO:0000313" key="8">
    <source>
        <dbReference type="Proteomes" id="UP000284543"/>
    </source>
</evidence>
<dbReference type="InterPro" id="IPR000524">
    <property type="entry name" value="Tscrpt_reg_HTH_GntR"/>
</dbReference>
<dbReference type="Gene3D" id="1.20.120.530">
    <property type="entry name" value="GntR ligand-binding domain-like"/>
    <property type="match status" value="1"/>
</dbReference>
<dbReference type="PANTHER" id="PTHR43537">
    <property type="entry name" value="TRANSCRIPTIONAL REGULATOR, GNTR FAMILY"/>
    <property type="match status" value="1"/>
</dbReference>
<evidence type="ECO:0000313" key="5">
    <source>
        <dbReference type="EMBL" id="RGV77547.1"/>
    </source>
</evidence>
<dbReference type="GO" id="GO:0003677">
    <property type="term" value="F:DNA binding"/>
    <property type="evidence" value="ECO:0007669"/>
    <property type="project" value="UniProtKB-KW"/>
</dbReference>
<dbReference type="Proteomes" id="UP000283975">
    <property type="component" value="Unassembled WGS sequence"/>
</dbReference>
<dbReference type="InterPro" id="IPR036388">
    <property type="entry name" value="WH-like_DNA-bd_sf"/>
</dbReference>
<dbReference type="Proteomes" id="UP000284543">
    <property type="component" value="Unassembled WGS sequence"/>
</dbReference>
<accession>A0A412ZBU9</accession>
<dbReference type="EMBL" id="QRZM01000002">
    <property type="protein sequence ID" value="RGV77547.1"/>
    <property type="molecule type" value="Genomic_DNA"/>
</dbReference>
<dbReference type="PROSITE" id="PS50949">
    <property type="entry name" value="HTH_GNTR"/>
    <property type="match status" value="1"/>
</dbReference>
<dbReference type="SUPFAM" id="SSF46785">
    <property type="entry name" value="Winged helix' DNA-binding domain"/>
    <property type="match status" value="1"/>
</dbReference>
<proteinExistence type="predicted"/>
<dbReference type="RefSeq" id="WP_002572638.1">
    <property type="nucleotide sequence ID" value="NZ_CATYQV010000045.1"/>
</dbReference>
<comment type="caution">
    <text evidence="5">The sequence shown here is derived from an EMBL/GenBank/DDBJ whole genome shotgun (WGS) entry which is preliminary data.</text>
</comment>
<dbReference type="PANTHER" id="PTHR43537:SF5">
    <property type="entry name" value="UXU OPERON TRANSCRIPTIONAL REGULATOR"/>
    <property type="match status" value="1"/>
</dbReference>
<organism evidence="5 8">
    <name type="scientific">Enterocloster bolteae</name>
    <dbReference type="NCBI Taxonomy" id="208479"/>
    <lineage>
        <taxon>Bacteria</taxon>
        <taxon>Bacillati</taxon>
        <taxon>Bacillota</taxon>
        <taxon>Clostridia</taxon>
        <taxon>Lachnospirales</taxon>
        <taxon>Lachnospiraceae</taxon>
        <taxon>Enterocloster</taxon>
    </lineage>
</organism>
<dbReference type="EMBL" id="QSHZ01000036">
    <property type="protein sequence ID" value="RHC50637.1"/>
    <property type="molecule type" value="Genomic_DNA"/>
</dbReference>